<organism evidence="2 3">
    <name type="scientific">Bacillus coahuilensis p1.1.43</name>
    <dbReference type="NCBI Taxonomy" id="1150625"/>
    <lineage>
        <taxon>Bacteria</taxon>
        <taxon>Bacillati</taxon>
        <taxon>Bacillota</taxon>
        <taxon>Bacilli</taxon>
        <taxon>Bacillales</taxon>
        <taxon>Bacillaceae</taxon>
        <taxon>Bacillus</taxon>
    </lineage>
</organism>
<keyword evidence="1" id="KW-0175">Coiled coil</keyword>
<proteinExistence type="predicted"/>
<evidence type="ECO:0000313" key="3">
    <source>
        <dbReference type="Proteomes" id="UP000074108"/>
    </source>
</evidence>
<dbReference type="Gene3D" id="1.20.5.190">
    <property type="match status" value="1"/>
</dbReference>
<keyword evidence="3" id="KW-1185">Reference proteome</keyword>
<gene>
    <name evidence="2" type="ORF">Q75_09180</name>
</gene>
<evidence type="ECO:0008006" key="4">
    <source>
        <dbReference type="Google" id="ProtNLM"/>
    </source>
</evidence>
<dbReference type="RefSeq" id="WP_059351173.1">
    <property type="nucleotide sequence ID" value="NZ_LDYG01000029.1"/>
</dbReference>
<evidence type="ECO:0000313" key="2">
    <source>
        <dbReference type="EMBL" id="KUP06301.1"/>
    </source>
</evidence>
<comment type="caution">
    <text evidence="2">The sequence shown here is derived from an EMBL/GenBank/DDBJ whole genome shotgun (WGS) entry which is preliminary data.</text>
</comment>
<sequence length="93" mass="10948">MEKQIYDLLLNIQSDISEMKSDITNMKSDITNMNERLTRVEAAVNRLEVTQTEDIVSLLKTTKDRTDFDVEYINKRVTDMDKRLFALEQQAKF</sequence>
<protein>
    <recommendedName>
        <fullName evidence="4">t-SNARE coiled-coil homology domain-containing protein</fullName>
    </recommendedName>
</protein>
<dbReference type="AlphaFoldDB" id="A0A147K809"/>
<dbReference type="Proteomes" id="UP000074108">
    <property type="component" value="Unassembled WGS sequence"/>
</dbReference>
<dbReference type="EMBL" id="LDYG01000029">
    <property type="protein sequence ID" value="KUP06301.1"/>
    <property type="molecule type" value="Genomic_DNA"/>
</dbReference>
<dbReference type="OrthoDB" id="2926200at2"/>
<feature type="coiled-coil region" evidence="1">
    <location>
        <begin position="16"/>
        <end position="50"/>
    </location>
</feature>
<evidence type="ECO:0000256" key="1">
    <source>
        <dbReference type="SAM" id="Coils"/>
    </source>
</evidence>
<dbReference type="STRING" id="1150625.Q75_09180"/>
<reference evidence="2 3" key="1">
    <citation type="journal article" date="2016" name="Front. Microbiol.">
        <title>Microevolution Analysis of Bacillus coahuilensis Unveils Differences in Phosphorus Acquisition Strategies and Their Regulation.</title>
        <authorList>
            <person name="Gomez-Lunar Z."/>
            <person name="Hernandez-Gonzalez I."/>
            <person name="Rodriguez-Torres M.D."/>
            <person name="Souza V."/>
            <person name="Olmedo-Alvarez G."/>
        </authorList>
    </citation>
    <scope>NUCLEOTIDE SEQUENCE [LARGE SCALE GENOMIC DNA]</scope>
    <source>
        <strain evidence="3">p1.1.43</strain>
    </source>
</reference>
<dbReference type="PATRIC" id="fig|1150625.3.peg.1946"/>
<name>A0A147K809_9BACI</name>
<accession>A0A147K809</accession>